<evidence type="ECO:0000313" key="2">
    <source>
        <dbReference type="EMBL" id="GAA0568065.1"/>
    </source>
</evidence>
<feature type="compositionally biased region" description="Basic and acidic residues" evidence="1">
    <location>
        <begin position="8"/>
        <end position="19"/>
    </location>
</feature>
<proteinExistence type="predicted"/>
<feature type="region of interest" description="Disordered" evidence="1">
    <location>
        <begin position="114"/>
        <end position="133"/>
    </location>
</feature>
<feature type="region of interest" description="Disordered" evidence="1">
    <location>
        <begin position="1"/>
        <end position="33"/>
    </location>
</feature>
<protein>
    <submittedName>
        <fullName evidence="2">Uncharacterized protein</fullName>
    </submittedName>
</protein>
<evidence type="ECO:0000313" key="3">
    <source>
        <dbReference type="Proteomes" id="UP001501588"/>
    </source>
</evidence>
<evidence type="ECO:0000256" key="1">
    <source>
        <dbReference type="SAM" id="MobiDB-lite"/>
    </source>
</evidence>
<gene>
    <name evidence="2" type="ORF">GCM10009416_02610</name>
</gene>
<keyword evidence="3" id="KW-1185">Reference proteome</keyword>
<dbReference type="EMBL" id="BAAAFZ010000006">
    <property type="protein sequence ID" value="GAA0568065.1"/>
    <property type="molecule type" value="Genomic_DNA"/>
</dbReference>
<sequence>MAACRAPQPERKHQSRREIAGAPTGRPDRVPLGPEPFFIRAPMIGKVVLRTAERTVEALAPNHRARHRSPPPTPAATTAVALMVPLRAFRCVANWRRARRVRLTQVKPAAIPASGALRRAGPSARPDAERARA</sequence>
<name>A0ABP3PMP7_9PROT</name>
<comment type="caution">
    <text evidence="2">The sequence shown here is derived from an EMBL/GenBank/DDBJ whole genome shotgun (WGS) entry which is preliminary data.</text>
</comment>
<organism evidence="2 3">
    <name type="scientific">Craurococcus roseus</name>
    <dbReference type="NCBI Taxonomy" id="77585"/>
    <lineage>
        <taxon>Bacteria</taxon>
        <taxon>Pseudomonadati</taxon>
        <taxon>Pseudomonadota</taxon>
        <taxon>Alphaproteobacteria</taxon>
        <taxon>Acetobacterales</taxon>
        <taxon>Acetobacteraceae</taxon>
        <taxon>Craurococcus</taxon>
    </lineage>
</organism>
<dbReference type="Proteomes" id="UP001501588">
    <property type="component" value="Unassembled WGS sequence"/>
</dbReference>
<accession>A0ABP3PMP7</accession>
<reference evidence="3" key="1">
    <citation type="journal article" date="2019" name="Int. J. Syst. Evol. Microbiol.">
        <title>The Global Catalogue of Microorganisms (GCM) 10K type strain sequencing project: providing services to taxonomists for standard genome sequencing and annotation.</title>
        <authorList>
            <consortium name="The Broad Institute Genomics Platform"/>
            <consortium name="The Broad Institute Genome Sequencing Center for Infectious Disease"/>
            <person name="Wu L."/>
            <person name="Ma J."/>
        </authorList>
    </citation>
    <scope>NUCLEOTIDE SEQUENCE [LARGE SCALE GENOMIC DNA]</scope>
    <source>
        <strain evidence="3">JCM 9933</strain>
    </source>
</reference>